<evidence type="ECO:0000313" key="3">
    <source>
        <dbReference type="Proteomes" id="UP000002145"/>
    </source>
</evidence>
<evidence type="ECO:0000256" key="1">
    <source>
        <dbReference type="SAM" id="Phobius"/>
    </source>
</evidence>
<feature type="transmembrane region" description="Helical" evidence="1">
    <location>
        <begin position="127"/>
        <end position="149"/>
    </location>
</feature>
<dbReference type="AlphaFoldDB" id="A3DBT2"/>
<dbReference type="EMBL" id="CP000568">
    <property type="protein sequence ID" value="ABN51411.1"/>
    <property type="molecule type" value="Genomic_DNA"/>
</dbReference>
<proteinExistence type="predicted"/>
<protein>
    <submittedName>
        <fullName evidence="2">Uncharacterized protein</fullName>
    </submittedName>
</protein>
<dbReference type="KEGG" id="cth:Cthe_0170"/>
<reference evidence="2 3" key="2">
    <citation type="journal article" date="2013" name="Biotechnol. Biofuels">
        <title>Global transcriptome analysis of Clostridium thermocellum ATCC 27405 during growth on dilute acid pretreated Populus and switchgrass.</title>
        <authorList>
            <person name="Wilson C.M."/>
            <person name="Rodriguez M.Jr."/>
            <person name="Johnson C.M."/>
            <person name="Martin S.L."/>
            <person name="Chu T.M."/>
            <person name="Wolfinger R.D."/>
            <person name="Hauser L.J."/>
            <person name="Land M.L."/>
            <person name="Klingeman D.M."/>
            <person name="Syed M.H."/>
            <person name="Ragauskas A.J."/>
            <person name="Tschaplinski T.J."/>
            <person name="Mielenz J.R."/>
            <person name="Brown S.D."/>
        </authorList>
    </citation>
    <scope>NUCLEOTIDE SEQUENCE [LARGE SCALE GENOMIC DNA]</scope>
    <source>
        <strain evidence="3">ATCC 27405 / DSM 1237 / JCM 9322 / NBRC 103400 / NCIMB 10682 / NRRL B-4536 / VPI 7372</strain>
    </source>
</reference>
<keyword evidence="1" id="KW-0812">Transmembrane</keyword>
<organism evidence="2 3">
    <name type="scientific">Acetivibrio thermocellus (strain ATCC 27405 / DSM 1237 / JCM 9322 / NBRC 103400 / NCIMB 10682 / NRRL B-4536 / VPI 7372)</name>
    <name type="common">Clostridium thermocellum</name>
    <dbReference type="NCBI Taxonomy" id="203119"/>
    <lineage>
        <taxon>Bacteria</taxon>
        <taxon>Bacillati</taxon>
        <taxon>Bacillota</taxon>
        <taxon>Clostridia</taxon>
        <taxon>Eubacteriales</taxon>
        <taxon>Oscillospiraceae</taxon>
        <taxon>Acetivibrio</taxon>
    </lineage>
</organism>
<feature type="transmembrane region" description="Helical" evidence="1">
    <location>
        <begin position="6"/>
        <end position="27"/>
    </location>
</feature>
<keyword evidence="3" id="KW-1185">Reference proteome</keyword>
<feature type="transmembrane region" description="Helical" evidence="1">
    <location>
        <begin position="97"/>
        <end position="121"/>
    </location>
</feature>
<dbReference type="STRING" id="203119.Cthe_0170"/>
<gene>
    <name evidence="2" type="ordered locus">Cthe_0170</name>
</gene>
<keyword evidence="1" id="KW-0472">Membrane</keyword>
<accession>A3DBT2</accession>
<keyword evidence="1" id="KW-1133">Transmembrane helix</keyword>
<feature type="transmembrane region" description="Helical" evidence="1">
    <location>
        <begin position="34"/>
        <end position="52"/>
    </location>
</feature>
<feature type="transmembrane region" description="Helical" evidence="1">
    <location>
        <begin position="64"/>
        <end position="85"/>
    </location>
</feature>
<dbReference type="eggNOG" id="ENOG5032PE4">
    <property type="taxonomic scope" value="Bacteria"/>
</dbReference>
<sequence>MQGDNFVMEWVILFVMSWIIFFVFIDFRQLKRNIWGGILAAVLQLVTDTQAINQGLYTVNEPVISIMGSSLFFTAGPVFTVGTLFSQLHPKKRWLRIVNIFAISALFFLQEILLILSGNLAYTNWHFTSSLFINVCVMIVLSWFSIVVLDKKEDVAR</sequence>
<dbReference type="HOGENOM" id="CLU_1748796_0_0_9"/>
<reference evidence="3" key="1">
    <citation type="submission" date="2007-02" db="EMBL/GenBank/DDBJ databases">
        <title>Complete sequence of Clostridium thermocellum ATCC 27405.</title>
        <authorList>
            <consortium name="US DOE Joint Genome Institute"/>
            <person name="Copeland A."/>
            <person name="Lucas S."/>
            <person name="Lapidus A."/>
            <person name="Barry K."/>
            <person name="Detter J.C."/>
            <person name="Glavina del Rio T."/>
            <person name="Hammon N."/>
            <person name="Israni S."/>
            <person name="Dalin E."/>
            <person name="Tice H."/>
            <person name="Pitluck S."/>
            <person name="Chertkov O."/>
            <person name="Brettin T."/>
            <person name="Bruce D."/>
            <person name="Han C."/>
            <person name="Tapia R."/>
            <person name="Gilna P."/>
            <person name="Schmutz J."/>
            <person name="Larimer F."/>
            <person name="Land M."/>
            <person name="Hauser L."/>
            <person name="Kyrpides N."/>
            <person name="Mikhailova N."/>
            <person name="Wu J.H.D."/>
            <person name="Newcomb M."/>
            <person name="Richardson P."/>
        </authorList>
    </citation>
    <scope>NUCLEOTIDE SEQUENCE [LARGE SCALE GENOMIC DNA]</scope>
    <source>
        <strain evidence="3">ATCC 27405 / DSM 1237 / JCM 9322 / NBRC 103400 / NCIMB 10682 / NRRL B-4536 / VPI 7372</strain>
    </source>
</reference>
<dbReference type="Proteomes" id="UP000002145">
    <property type="component" value="Chromosome"/>
</dbReference>
<name>A3DBT2_ACET2</name>
<evidence type="ECO:0000313" key="2">
    <source>
        <dbReference type="EMBL" id="ABN51411.1"/>
    </source>
</evidence>